<sequence>DLVYWYHGPGRIKLNAKWVGPYRVVEVYPTRVILRIENLKTKQSHYVHANALKFANVRQ</sequence>
<protein>
    <submittedName>
        <fullName evidence="1">Uncharacterized protein</fullName>
    </submittedName>
</protein>
<evidence type="ECO:0000313" key="2">
    <source>
        <dbReference type="Proteomes" id="UP000007800"/>
    </source>
</evidence>
<dbReference type="AlphaFoldDB" id="C5L5J8"/>
<evidence type="ECO:0000313" key="1">
    <source>
        <dbReference type="EMBL" id="EER07990.1"/>
    </source>
</evidence>
<dbReference type="RefSeq" id="XP_002776174.1">
    <property type="nucleotide sequence ID" value="XM_002776128.1"/>
</dbReference>
<feature type="non-terminal residue" evidence="1">
    <location>
        <position position="59"/>
    </location>
</feature>
<gene>
    <name evidence="1" type="ORF">Pmar_PMAR008574</name>
</gene>
<accession>C5L5J8</accession>
<dbReference type="EMBL" id="GG679381">
    <property type="protein sequence ID" value="EER07990.1"/>
    <property type="molecule type" value="Genomic_DNA"/>
</dbReference>
<keyword evidence="2" id="KW-1185">Reference proteome</keyword>
<reference evidence="1 2" key="1">
    <citation type="submission" date="2008-07" db="EMBL/GenBank/DDBJ databases">
        <authorList>
            <person name="El-Sayed N."/>
            <person name="Caler E."/>
            <person name="Inman J."/>
            <person name="Amedeo P."/>
            <person name="Hass B."/>
            <person name="Wortman J."/>
        </authorList>
    </citation>
    <scope>NUCLEOTIDE SEQUENCE [LARGE SCALE GENOMIC DNA]</scope>
    <source>
        <strain evidence="2">ATCC 50983 / TXsc</strain>
    </source>
</reference>
<dbReference type="InParanoid" id="C5L5J8"/>
<feature type="non-terminal residue" evidence="1">
    <location>
        <position position="1"/>
    </location>
</feature>
<dbReference type="Proteomes" id="UP000007800">
    <property type="component" value="Unassembled WGS sequence"/>
</dbReference>
<dbReference type="GeneID" id="9064109"/>
<name>C5L5J8_PERM5</name>
<organism evidence="2">
    <name type="scientific">Perkinsus marinus (strain ATCC 50983 / TXsc)</name>
    <dbReference type="NCBI Taxonomy" id="423536"/>
    <lineage>
        <taxon>Eukaryota</taxon>
        <taxon>Sar</taxon>
        <taxon>Alveolata</taxon>
        <taxon>Perkinsozoa</taxon>
        <taxon>Perkinsea</taxon>
        <taxon>Perkinsida</taxon>
        <taxon>Perkinsidae</taxon>
        <taxon>Perkinsus</taxon>
    </lineage>
</organism>
<proteinExistence type="predicted"/>